<evidence type="ECO:0000259" key="1">
    <source>
        <dbReference type="Pfam" id="PF20248"/>
    </source>
</evidence>
<dbReference type="PANTHER" id="PTHR30619:SF7">
    <property type="entry name" value="BETA-LACTAMASE DOMAIN PROTEIN"/>
    <property type="match status" value="1"/>
</dbReference>
<gene>
    <name evidence="2" type="ORF">Forpi1262_v017440</name>
</gene>
<dbReference type="Pfam" id="PF20248">
    <property type="entry name" value="DUF6603"/>
    <property type="match status" value="1"/>
</dbReference>
<protein>
    <recommendedName>
        <fullName evidence="1">DUF6603 domain-containing protein</fullName>
    </recommendedName>
</protein>
<dbReference type="EMBL" id="JAELUR010000024">
    <property type="protein sequence ID" value="KAG7411681.1"/>
    <property type="molecule type" value="Genomic_DNA"/>
</dbReference>
<name>A0A8J5U662_FUSOX</name>
<evidence type="ECO:0000313" key="2">
    <source>
        <dbReference type="EMBL" id="KAG7411681.1"/>
    </source>
</evidence>
<sequence>MTSQHVPSARNEFTVVVPMAVQALVVAQDFPQTSAQFAPLIEPDYATLLRHPKAGAPVHDLMDDLDLSYWRMQARYSSRFISPITGEMRPERCGIYLSWCLPRLYRTSITATESSLIGTSEVQGNGMQQWDSRRVLAGFKCHVDPQAQSTHDQSVQFRPAPDRWIVTRKVRGSPSLTKHILVESNCIRTINISDTDMAEDFESTTCPAMDPFRTSRTVEEQLLLRMGRSRPLTAEPEEVAREEFREPFNAFELGHEYFADYAPHNMGVFTYFDNLDGIDEELVDYSVIGFHSWPKESDPFTFIDADRVIGYDNANEPISITNKTLLDALHLKVDQDSSVGSYFARSPATVGGRTLTQGILRNVRWNRAESQGLRWPAASLQRAISAEQPIAIGTHMLDALEAYLHLAVGRSSSVQATTHSGLSQLAMRIFADKDDPDSLRKAAEDAASQSFLARPQGIVWVFPKDDAKDVSQENEMSKVVATLVPRLNILNQGQLVLDTCIRERKQLMQCLFSCWWNAASLCNVPSNKQQPLRNKIQQESLDIAKRLKELSGCYITNYDKVNSSKSELEALLPRSKKLEGVPTNPFGQHQDPNVLVAGAKSGWPNNFNDVLPDWLEYKLGNLSAPVTALLQELDGPSPRGAQNPYVDFEDMNDTQGWFPLFVEWQLEYYHVPFERWRLESNQDTGRWRYVIPTDGGVSLAADSAVGNDMRVITGRTEFLPEPGKSLQARLEQFFSQTPVSSSGDERRRRDEMLKAVGGLEYFSASLSGLSDHLVTLRRGHHPRPKADDSIVQSVLGVGADFLQELEENGPADLAPYGLSTPLAPEYTSQFSPFKPVTHGQARFTKFAIVDKFGQVVSGIGLGPEGDGAMYPSISPSLSCDVLPVLDNENPSLYWPNTVIQAERAAGSCQFFQIPPRINQPARLNTHFLKPLTNENIQSSKTIIRQVATEWDNPIWAWVLPNFHNHSIQVYDPEGEFVIEMLLRKGTVTPSDGPNKAIIRPPPTGRLPILVAALRDPETCWSLFDMLAGASDNMSATGADFDQALPAALGRPFCIADVGVSLELSAPPLKDASLLSCVNPERNLSDYSFPVALGNHQAAFDGLVGTFSSSGDVGKIASSFTRDGRRLTMSSSGLMNDRRDESEHPQPLLLNPYFLPSTLGGSLDEEHRKKLVIVSTIVDPKTPIHIYSGSLFPVTPLLLPRWPVDNALRTMRAFFAIGPILVPAIPLPADKDNTDTKADEKDAAPSVQIPLGGGEGSNTWRWLQPTKQDGQVHDEMETKWSEVAIMPLDKTLNVEAANKTEMIEGYIVVAMSVIFRLYTRSNTPDAKDSWITINSQFLYQIYLLIASQATGLASSIACYLNMNEYENYAVLSYFINVGQGDSAVHILKSIYSNHVTAAVLIDGGTPQAHVAVSTAIAKIRNEINNIFGFRSIVVTHWDNDHYGGVMQMLYQDWENHRANNVAMSYVDWNETTLYCPWKAVNTLSYNFPNIKIELADGGRNYLLFFQSATVCWDPICRVVVGTYAIGYNLFTGCQHREEYGRLDTVQPPPDLEESLDGVYEYAPELNDRKRPIFLIYGVDGMTFRDEWAAPSRSWTNRNRNDKNASSIMALVIWPIPFEADDNWQMRVSLYTGGDAEEGLEEAMMGWLGAEGGRSIHLDVVKAGHHGSHFSTTEESFLHNLQYLVISAGRQYGHPSFAVAYCFLALADHREYRNMSRPSILCTRYPYWLRWHPTRLKLVDCNPATVMSWGQSALAIQARLIGLDGNFFPGYLANCYGDALRDAKAFALLNYLLNDTEANFDNIVNAHPHHPMVNTPSPPHPRNTEVEYRMRAVHQIQQIIRQRHGHAIQPGMNCTRGLQWVRTIAMGDRPNVAYDPEHIMDPAVLHHIREAAQIWDNDDDLAWAYMFPDQEAVASAANWAFERGTVDTYGLPATVNIQPGFMASNITPPGFNSVEDWIKSLLMRGLVDEGPNAESSFDKVLSKVDSPCARWFEHCFSCIVHLGLIGKRNEGRPSLTGANIRLKLSKDEAQGHLQDSSLSFSTDEAVRTLQFGTGAGPWQTPFGFQLNVQGVLFALDGSSSLTIAQLAGLINFPLSTNVLVSKLLGSLELSTYEQSRSGIWFIPQFNSRTIMRIAMRPNNINATGELKYLISDKLGPIKILEANVVGTCVVEDLGPSKCESSSKLGLQLDLEWEDSTEDDLPAFEGKASIEFSESGFQLIFKLVSSTGLLEKLTSRALQLLGGSSGQSLHESQSPSFREYLSQALGGECVSVHRIAVAFDKDRNLSSFEISVEVDASFGSTSSVPFLATIRLNQGSFELSAQTWPIPLWGNPSCPLALHPFYETTTLTSPLTPNPIYKIPLKSLLRLPNDAHIPPGLPNVVTDVQLALGYSHGRTSATFHTILESDPNVAELFGSEDRALAPALGLERVTLDLGIIFPLKGQGGSTDITIGLEACLTLSLPAGPSFSFPEPPQVPIVVQVSYRKNDRRHEWLASATIEQLRLAHLCNLFAQDGSNHAILDLMGGIYVARAGIEHQYDGGTSLKIDGSMHLGADESGPAAELDFVYQHQAKSQGWFFSAHLGLGSKSGTLRVVNLLKDIIDETELPGFLRNLALPLDKLKVRLECKKISDKTNNAHVIFSLTISVDSFAITLVQLRSVASANLSALARASDERVLGAAEDTGPAQLLRVVMPTIRRIPDFPVVGTIEQPFDQLGVVWTNRDLSDSEVGILNDNIFESEPLLSKDGAIGIPRGIHFQVTMQSAGKRKLIIDHVVKRNRKSLVQRGLKQGGNDTGMADETQSSEKTIAPISRKFGPLSMNSIGLSISGDSFSTLVFSLDATLTFGPISVKLIGLTLTADLKGIKTLDSLRALTFKALIGGMALEFEKPDTRLSGLLIPFGKDTDPETGFMGAMAVSVAKWSVTAAGMYTENKLSHLKSVFAFGALRGTLFTIGSVEFNSFTGGFGYNSTLRLPSVSQVAEFPFIAMNSNISEPTGSLTSHLETLSSRDKGGWVTTEPGSMWLAAGVGFKAFQTIDSQILVALTMADEPKFAVIGQATAVFPKGTSLDKAFLVLDIVIASEIDPTHGTILVAGELTPRSFILDPSCRLTGAFGFKVFLAGSPHQGDFVFTVGGYHSQYAVPSHYPVTSSRVGIRWQYDSQIYISGEAYFAITPQVAMGGGRMDLVVDKGWVRVVFSAWADFFMHYHPFNYALQVGISLWAEVNIPALLCSIHLGPKEFSARLDLHGPPMAGHVHLHFWKYDAIIAFGAQAIQSSPLSWEQFLRMVKNMPAEAHESDAIKSSNHTVNITKGVVPVHKDAKPATDDKSSSEVEIRATHLEFQVQARVPILSLTIGAAPRSKLQGSASLYARPMQDTAAIIDSHLTVILHPKGRKDVPVELGVQTILKQKVAPALWGQYKKGSNPASIASESMPEHTLALDFRVEPAGPSEEDLPTIDIVGFSSTNLKEGKIPTVKEAKEETFRLESVQSEERGHAHMQCVVKMVQKVKNRPKWAEELLGR</sequence>
<feature type="domain" description="DUF6603" evidence="1">
    <location>
        <begin position="2805"/>
        <end position="3314"/>
    </location>
</feature>
<reference evidence="2" key="1">
    <citation type="submission" date="2021-04" db="EMBL/GenBank/DDBJ databases">
        <title>First draft genome resource for Brassicaceae pathogens Fusarium oxysporum f. sp. raphani and Fusarium oxysporum f. sp. rapae.</title>
        <authorList>
            <person name="Asai S."/>
        </authorList>
    </citation>
    <scope>NUCLEOTIDE SEQUENCE</scope>
    <source>
        <strain evidence="2">Tf1262</strain>
    </source>
</reference>
<accession>A0A8J5U662</accession>
<comment type="caution">
    <text evidence="2">The sequence shown here is derived from an EMBL/GenBank/DDBJ whole genome shotgun (WGS) entry which is preliminary data.</text>
</comment>
<organism evidence="2 3">
    <name type="scientific">Fusarium oxysporum f. sp. raphani</name>
    <dbReference type="NCBI Taxonomy" id="96318"/>
    <lineage>
        <taxon>Eukaryota</taxon>
        <taxon>Fungi</taxon>
        <taxon>Dikarya</taxon>
        <taxon>Ascomycota</taxon>
        <taxon>Pezizomycotina</taxon>
        <taxon>Sordariomycetes</taxon>
        <taxon>Hypocreomycetidae</taxon>
        <taxon>Hypocreales</taxon>
        <taxon>Nectriaceae</taxon>
        <taxon>Fusarium</taxon>
        <taxon>Fusarium oxysporum species complex</taxon>
    </lineage>
</organism>
<dbReference type="Proteomes" id="UP000693942">
    <property type="component" value="Unassembled WGS sequence"/>
</dbReference>
<dbReference type="InterPro" id="IPR052159">
    <property type="entry name" value="Competence_DNA_uptake"/>
</dbReference>
<proteinExistence type="predicted"/>
<evidence type="ECO:0000313" key="3">
    <source>
        <dbReference type="Proteomes" id="UP000693942"/>
    </source>
</evidence>
<dbReference type="PANTHER" id="PTHR30619">
    <property type="entry name" value="DNA INTERNALIZATION/COMPETENCE PROTEIN COMEC/REC2"/>
    <property type="match status" value="1"/>
</dbReference>
<dbReference type="InterPro" id="IPR046538">
    <property type="entry name" value="DUF6603"/>
</dbReference>